<dbReference type="AlphaFoldDB" id="A0A5N5GMY6"/>
<gene>
    <name evidence="1" type="ORF">D8674_012804</name>
</gene>
<name>A0A5N5GMY6_9ROSA</name>
<comment type="caution">
    <text evidence="1">The sequence shown here is derived from an EMBL/GenBank/DDBJ whole genome shotgun (WGS) entry which is preliminary data.</text>
</comment>
<dbReference type="Proteomes" id="UP000327157">
    <property type="component" value="Chromosome 15"/>
</dbReference>
<reference evidence="1 2" key="1">
    <citation type="submission" date="2019-09" db="EMBL/GenBank/DDBJ databases">
        <authorList>
            <person name="Ou C."/>
        </authorList>
    </citation>
    <scope>NUCLEOTIDE SEQUENCE [LARGE SCALE GENOMIC DNA]</scope>
    <source>
        <strain evidence="1">S2</strain>
        <tissue evidence="1">Leaf</tissue>
    </source>
</reference>
<accession>A0A5N5GMY6</accession>
<dbReference type="EMBL" id="SMOL01000401">
    <property type="protein sequence ID" value="KAB2616935.1"/>
    <property type="molecule type" value="Genomic_DNA"/>
</dbReference>
<reference evidence="2" key="2">
    <citation type="submission" date="2019-10" db="EMBL/GenBank/DDBJ databases">
        <title>A de novo genome assembly of a pear dwarfing rootstock.</title>
        <authorList>
            <person name="Wang F."/>
            <person name="Wang J."/>
            <person name="Li S."/>
            <person name="Zhang Y."/>
            <person name="Fang M."/>
            <person name="Ma L."/>
            <person name="Zhao Y."/>
            <person name="Jiang S."/>
        </authorList>
    </citation>
    <scope>NUCLEOTIDE SEQUENCE [LARGE SCALE GENOMIC DNA]</scope>
</reference>
<sequence>MADFGEGSGKRKLVAEAYAEFKCDIGNLVQRDCSAKFESWKKVLEELKKYMLRELYKNVKANKSSREKKTFFHHSGLRPFSYRMEAGVQNSRKSMSSATFMFDLGMSWPSQFIIQ</sequence>
<proteinExistence type="predicted"/>
<evidence type="ECO:0000313" key="2">
    <source>
        <dbReference type="Proteomes" id="UP000327157"/>
    </source>
</evidence>
<protein>
    <submittedName>
        <fullName evidence="1">Uncharacterized protein</fullName>
    </submittedName>
</protein>
<organism evidence="1 2">
    <name type="scientific">Pyrus ussuriensis x Pyrus communis</name>
    <dbReference type="NCBI Taxonomy" id="2448454"/>
    <lineage>
        <taxon>Eukaryota</taxon>
        <taxon>Viridiplantae</taxon>
        <taxon>Streptophyta</taxon>
        <taxon>Embryophyta</taxon>
        <taxon>Tracheophyta</taxon>
        <taxon>Spermatophyta</taxon>
        <taxon>Magnoliopsida</taxon>
        <taxon>eudicotyledons</taxon>
        <taxon>Gunneridae</taxon>
        <taxon>Pentapetalae</taxon>
        <taxon>rosids</taxon>
        <taxon>fabids</taxon>
        <taxon>Rosales</taxon>
        <taxon>Rosaceae</taxon>
        <taxon>Amygdaloideae</taxon>
        <taxon>Maleae</taxon>
        <taxon>Pyrus</taxon>
    </lineage>
</organism>
<evidence type="ECO:0000313" key="1">
    <source>
        <dbReference type="EMBL" id="KAB2616935.1"/>
    </source>
</evidence>
<reference evidence="1 2" key="3">
    <citation type="submission" date="2019-11" db="EMBL/GenBank/DDBJ databases">
        <title>A de novo genome assembly of a pear dwarfing rootstock.</title>
        <authorList>
            <person name="Wang F."/>
            <person name="Wang J."/>
            <person name="Li S."/>
            <person name="Zhang Y."/>
            <person name="Fang M."/>
            <person name="Ma L."/>
            <person name="Zhao Y."/>
            <person name="Jiang S."/>
        </authorList>
    </citation>
    <scope>NUCLEOTIDE SEQUENCE [LARGE SCALE GENOMIC DNA]</scope>
    <source>
        <strain evidence="1">S2</strain>
        <tissue evidence="1">Leaf</tissue>
    </source>
</reference>
<keyword evidence="2" id="KW-1185">Reference proteome</keyword>